<dbReference type="NCBIfam" id="NF041462">
    <property type="entry name" value="GalA"/>
    <property type="match status" value="1"/>
</dbReference>
<dbReference type="PROSITE" id="PS00608">
    <property type="entry name" value="GLYCOSYL_HYDROL_F2_2"/>
    <property type="match status" value="1"/>
</dbReference>
<protein>
    <recommendedName>
        <fullName evidence="12">Beta-galactosidase</fullName>
    </recommendedName>
</protein>
<evidence type="ECO:0008006" key="12">
    <source>
        <dbReference type="Google" id="ProtNLM"/>
    </source>
</evidence>
<dbReference type="Gene3D" id="3.20.20.80">
    <property type="entry name" value="Glycosidases"/>
    <property type="match status" value="1"/>
</dbReference>
<dbReference type="STRING" id="1121022.GCA_000376105_01841"/>
<evidence type="ECO:0000256" key="3">
    <source>
        <dbReference type="ARBA" id="ARBA00023295"/>
    </source>
</evidence>
<keyword evidence="11" id="KW-1185">Reference proteome</keyword>
<dbReference type="InterPro" id="IPR013783">
    <property type="entry name" value="Ig-like_fold"/>
</dbReference>
<dbReference type="InterPro" id="IPR032311">
    <property type="entry name" value="DUF4982"/>
</dbReference>
<evidence type="ECO:0000256" key="1">
    <source>
        <dbReference type="ARBA" id="ARBA00007401"/>
    </source>
</evidence>
<dbReference type="PANTHER" id="PTHR42732:SF1">
    <property type="entry name" value="BETA-MANNOSIDASE"/>
    <property type="match status" value="1"/>
</dbReference>
<dbReference type="PANTHER" id="PTHR42732">
    <property type="entry name" value="BETA-GALACTOSIDASE"/>
    <property type="match status" value="1"/>
</dbReference>
<dbReference type="InterPro" id="IPR023232">
    <property type="entry name" value="Glyco_hydro_2_AS"/>
</dbReference>
<feature type="domain" description="Glycoside hydrolase family 2" evidence="9">
    <location>
        <begin position="724"/>
        <end position="824"/>
    </location>
</feature>
<feature type="domain" description="Glycoside hydrolase family 2 catalytic" evidence="6">
    <location>
        <begin position="361"/>
        <end position="544"/>
    </location>
</feature>
<dbReference type="InterPro" id="IPR006101">
    <property type="entry name" value="Glyco_hydro_2"/>
</dbReference>
<dbReference type="Pfam" id="PF02837">
    <property type="entry name" value="Glyco_hydro_2_N"/>
    <property type="match status" value="1"/>
</dbReference>
<reference evidence="10 11" key="1">
    <citation type="journal article" date="2014" name="Nature">
        <title>Sequential evolution of bacterial morphology by co-option of a developmental regulator.</title>
        <authorList>
            <person name="Jiang C."/>
            <person name="Brown P.J."/>
            <person name="Ducret A."/>
            <person name="Brun Y.V."/>
        </authorList>
    </citation>
    <scope>NUCLEOTIDE SEQUENCE [LARGE SCALE GENOMIC DNA]</scope>
    <source>
        <strain evidence="10 11">DSM 16100</strain>
    </source>
</reference>
<evidence type="ECO:0000259" key="8">
    <source>
        <dbReference type="Pfam" id="PF16355"/>
    </source>
</evidence>
<evidence type="ECO:0000256" key="4">
    <source>
        <dbReference type="SAM" id="MobiDB-lite"/>
    </source>
</evidence>
<dbReference type="PATRIC" id="fig|1121022.4.peg.520"/>
<dbReference type="InterPro" id="IPR017853">
    <property type="entry name" value="GH"/>
</dbReference>
<evidence type="ECO:0000313" key="10">
    <source>
        <dbReference type="EMBL" id="ESQ94000.1"/>
    </source>
</evidence>
<dbReference type="AlphaFoldDB" id="V4Q824"/>
<gene>
    <name evidence="10" type="ORF">ABENE_02625</name>
</gene>
<feature type="domain" description="Glycosyl hydrolases family 2 sugar binding" evidence="7">
    <location>
        <begin position="142"/>
        <end position="237"/>
    </location>
</feature>
<dbReference type="Proteomes" id="UP000017837">
    <property type="component" value="Unassembled WGS sequence"/>
</dbReference>
<dbReference type="InterPro" id="IPR040605">
    <property type="entry name" value="Glyco_hydro2_dom5"/>
</dbReference>
<dbReference type="Pfam" id="PF02836">
    <property type="entry name" value="Glyco_hydro_2_C"/>
    <property type="match status" value="1"/>
</dbReference>
<dbReference type="InterPro" id="IPR006103">
    <property type="entry name" value="Glyco_hydro_2_cat"/>
</dbReference>
<proteinExistence type="inferred from homology"/>
<dbReference type="GO" id="GO:0005975">
    <property type="term" value="P:carbohydrate metabolic process"/>
    <property type="evidence" value="ECO:0007669"/>
    <property type="project" value="InterPro"/>
</dbReference>
<keyword evidence="3" id="KW-0326">Glycosidase</keyword>
<dbReference type="InterPro" id="IPR036156">
    <property type="entry name" value="Beta-gal/glucu_dom_sf"/>
</dbReference>
<accession>V4Q824</accession>
<dbReference type="SUPFAM" id="SSF51445">
    <property type="entry name" value="(Trans)glycosidases"/>
    <property type="match status" value="1"/>
</dbReference>
<dbReference type="SUPFAM" id="SSF49303">
    <property type="entry name" value="beta-Galactosidase/glucuronidase domain"/>
    <property type="match status" value="1"/>
</dbReference>
<dbReference type="InterPro" id="IPR051913">
    <property type="entry name" value="GH2_Domain-Containing"/>
</dbReference>
<evidence type="ECO:0000259" key="6">
    <source>
        <dbReference type="Pfam" id="PF02836"/>
    </source>
</evidence>
<dbReference type="PROSITE" id="PS51318">
    <property type="entry name" value="TAT"/>
    <property type="match status" value="1"/>
</dbReference>
<dbReference type="InterPro" id="IPR006104">
    <property type="entry name" value="Glyco_hydro_2_N"/>
</dbReference>
<sequence>MLELNRRHLLASAAATFAAVQAGAGQAQTVVTGEVKSPRQRLRFDTGWRFAFGHLNDAEKDFGFGSDQRTYAKQGPDATPVTKPDYDDSQWRPVTLPHDWAVELPFVHREPKTPLKPDDHGSVWDPAANHGYKPLGRDYPETSVGWYRKTFTLDAADKGKRISLEFDGVFRDAMVIVNGYIVRTNESGYTPFRVELNDFLNTDDKPNTVLVRVDASLGEGWFYEGAGIYRHVWLVKTDPVYIPQYGVCVRAKTDGTVEVTTTVRNDSDSQKNVMLIYGVDDHSESGNYLPQHLTYSSDVTIEAWAKTEVTKTFKIRTPHLWSLEDPFLHALGIEIVQGNLKLDYLETPFGFRDIKFDAQTGFFLNGKSVKLKGTCNHQDHAGVGAAIPDALQRWRLQQLKDMGCNAYRASHNPPTPELLDLCDEMGILVIDETRLMTSSPEGLAQLETLIRRDRNHPSVILWSIGNEEPQQGTERGAHIARTMKRLCNDLDPTRLITAAMDNGYGEGITEVIDVIGFNYRDQVIDGFHEKFPNMPIIGTETASTVSTRGEYIKDDAAHIVPAYDTTAPWWATTAEGWWPHFERQPFIAGGFIWTGFDYRGEPTPYSSWPSISSQFGALDTCGFPKDNYWYYRAWWRPEPLLHLFPHWNWEGKEGQDISVWAHSNADEVELFVNGKSAGRKTVVKGFHVEWTVPYQPGKIEAFAYKAGKVILKDKRETAGAPAKIVLRTDRTSLINDSMDCAVLKAEVFDAKGRPVPKADNLITFTVSGPAAVIGVGNGNPNSHEADKESQRKAFNGLCSGIVQVTGVGGITVTASADGLTSGKVILKSA</sequence>
<dbReference type="PRINTS" id="PR00132">
    <property type="entry name" value="GLHYDRLASE2"/>
</dbReference>
<dbReference type="Gene3D" id="2.60.40.10">
    <property type="entry name" value="Immunoglobulins"/>
    <property type="match status" value="3"/>
</dbReference>
<dbReference type="EMBL" id="AWGB01000005">
    <property type="protein sequence ID" value="ESQ94000.1"/>
    <property type="molecule type" value="Genomic_DNA"/>
</dbReference>
<dbReference type="RefSeq" id="WP_018081508.1">
    <property type="nucleotide sequence ID" value="NZ_AQWM01000005.1"/>
</dbReference>
<comment type="caution">
    <text evidence="10">The sequence shown here is derived from an EMBL/GenBank/DDBJ whole genome shotgun (WGS) entry which is preliminary data.</text>
</comment>
<dbReference type="InterPro" id="IPR048230">
    <property type="entry name" value="GalA-like"/>
</dbReference>
<evidence type="ECO:0000259" key="7">
    <source>
        <dbReference type="Pfam" id="PF02837"/>
    </source>
</evidence>
<dbReference type="Pfam" id="PF16355">
    <property type="entry name" value="DUF4982"/>
    <property type="match status" value="1"/>
</dbReference>
<dbReference type="Gene3D" id="2.60.120.260">
    <property type="entry name" value="Galactose-binding domain-like"/>
    <property type="match status" value="1"/>
</dbReference>
<evidence type="ECO:0000259" key="9">
    <source>
        <dbReference type="Pfam" id="PF18565"/>
    </source>
</evidence>
<name>V4Q824_9CAUL</name>
<dbReference type="Pfam" id="PF18565">
    <property type="entry name" value="Glyco_hydro2_C5"/>
    <property type="match status" value="1"/>
</dbReference>
<comment type="similarity">
    <text evidence="1">Belongs to the glycosyl hydrolase 2 family.</text>
</comment>
<feature type="region of interest" description="Disordered" evidence="4">
    <location>
        <begin position="67"/>
        <end position="88"/>
    </location>
</feature>
<dbReference type="Pfam" id="PF00703">
    <property type="entry name" value="Glyco_hydro_2"/>
    <property type="match status" value="1"/>
</dbReference>
<evidence type="ECO:0000256" key="2">
    <source>
        <dbReference type="ARBA" id="ARBA00022801"/>
    </source>
</evidence>
<keyword evidence="2" id="KW-0378">Hydrolase</keyword>
<dbReference type="eggNOG" id="COG3250">
    <property type="taxonomic scope" value="Bacteria"/>
</dbReference>
<dbReference type="OrthoDB" id="7578670at2"/>
<dbReference type="InterPro" id="IPR006102">
    <property type="entry name" value="Ig-like_GH2"/>
</dbReference>
<organism evidence="10 11">
    <name type="scientific">Asticcacaulis benevestitus DSM 16100 = ATCC BAA-896</name>
    <dbReference type="NCBI Taxonomy" id="1121022"/>
    <lineage>
        <taxon>Bacteria</taxon>
        <taxon>Pseudomonadati</taxon>
        <taxon>Pseudomonadota</taxon>
        <taxon>Alphaproteobacteria</taxon>
        <taxon>Caulobacterales</taxon>
        <taxon>Caulobacteraceae</taxon>
        <taxon>Asticcacaulis</taxon>
    </lineage>
</organism>
<dbReference type="InterPro" id="IPR006311">
    <property type="entry name" value="TAT_signal"/>
</dbReference>
<evidence type="ECO:0000313" key="11">
    <source>
        <dbReference type="Proteomes" id="UP000017837"/>
    </source>
</evidence>
<dbReference type="InterPro" id="IPR008979">
    <property type="entry name" value="Galactose-bd-like_sf"/>
</dbReference>
<evidence type="ECO:0000259" key="5">
    <source>
        <dbReference type="Pfam" id="PF00703"/>
    </source>
</evidence>
<feature type="domain" description="DUF4982" evidence="8">
    <location>
        <begin position="654"/>
        <end position="710"/>
    </location>
</feature>
<dbReference type="GO" id="GO:0004553">
    <property type="term" value="F:hydrolase activity, hydrolyzing O-glycosyl compounds"/>
    <property type="evidence" value="ECO:0007669"/>
    <property type="project" value="InterPro"/>
</dbReference>
<feature type="domain" description="Glycoside hydrolase family 2 immunoglobulin-like beta-sandwich" evidence="5">
    <location>
        <begin position="253"/>
        <end position="352"/>
    </location>
</feature>
<dbReference type="SUPFAM" id="SSF49785">
    <property type="entry name" value="Galactose-binding domain-like"/>
    <property type="match status" value="1"/>
</dbReference>